<protein>
    <submittedName>
        <fullName evidence="1">Uncharacterized protein</fullName>
    </submittedName>
</protein>
<evidence type="ECO:0000313" key="1">
    <source>
        <dbReference type="EMBL" id="NIJ52334.1"/>
    </source>
</evidence>
<comment type="caution">
    <text evidence="1">The sequence shown here is derived from an EMBL/GenBank/DDBJ whole genome shotgun (WGS) entry which is preliminary data.</text>
</comment>
<reference evidence="1 2" key="1">
    <citation type="submission" date="2020-03" db="EMBL/GenBank/DDBJ databases">
        <title>Genomic Encyclopedia of Type Strains, Phase IV (KMG-IV): sequencing the most valuable type-strain genomes for metagenomic binning, comparative biology and taxonomic classification.</title>
        <authorList>
            <person name="Goeker M."/>
        </authorList>
    </citation>
    <scope>NUCLEOTIDE SEQUENCE [LARGE SCALE GENOMIC DNA]</scope>
    <source>
        <strain evidence="1 2">DSM 102865</strain>
    </source>
</reference>
<dbReference type="RefSeq" id="WP_167268555.1">
    <property type="nucleotide sequence ID" value="NZ_JAASQJ010000001.1"/>
</dbReference>
<gene>
    <name evidence="1" type="ORF">FHS68_001490</name>
</gene>
<sequence>MSQDEFDQKWAAVDALDQKGPSADEVLEYLSLSYDTTVQYDLSVVERNTSGYSLEFNFSLAA</sequence>
<organism evidence="1 2">
    <name type="scientific">Dyadobacter arcticus</name>
    <dbReference type="NCBI Taxonomy" id="1078754"/>
    <lineage>
        <taxon>Bacteria</taxon>
        <taxon>Pseudomonadati</taxon>
        <taxon>Bacteroidota</taxon>
        <taxon>Cytophagia</taxon>
        <taxon>Cytophagales</taxon>
        <taxon>Spirosomataceae</taxon>
        <taxon>Dyadobacter</taxon>
    </lineage>
</organism>
<dbReference type="Proteomes" id="UP001179181">
    <property type="component" value="Unassembled WGS sequence"/>
</dbReference>
<keyword evidence="2" id="KW-1185">Reference proteome</keyword>
<dbReference type="EMBL" id="JAASQJ010000001">
    <property type="protein sequence ID" value="NIJ52334.1"/>
    <property type="molecule type" value="Genomic_DNA"/>
</dbReference>
<proteinExistence type="predicted"/>
<evidence type="ECO:0000313" key="2">
    <source>
        <dbReference type="Proteomes" id="UP001179181"/>
    </source>
</evidence>
<name>A0ABX0UJS1_9BACT</name>
<accession>A0ABX0UJS1</accession>